<feature type="compositionally biased region" description="Low complexity" evidence="1">
    <location>
        <begin position="293"/>
        <end position="302"/>
    </location>
</feature>
<feature type="compositionally biased region" description="Polar residues" evidence="1">
    <location>
        <begin position="303"/>
        <end position="315"/>
    </location>
</feature>
<sequence length="1099" mass="119139">MADQSNPFSSWPQDEDQRYVGGENNGVRINSMFSIESTDPLGATKDKDNNINNNDPEGDLMIIEGPTRESSERGKDPLSSHITTTENDNYGPVTPTNMIIQQHIDDDDSSEPLINLDSMIQDSEQGESDASDFHTADNNSSSNRDNRASWLNINSTSTSQGSQGSYAHQVPNLLGSYGSTNNNKNNDENYQPQQQKQQQNNKTTAMKHSTEQQQFIPTPQNSDLDDVLGRNGESMKSDLDDILGPQEDDDADDDDADVGKPSDLDDTLGPYEGSTVTGEEPSYDGGVPPVRATTTTTTTTTTDAAAQSKNDNIDYTSEYVHFRESEEKKEGSSSDNERKTKSKKQPNNNRRPSPLQLDHSYPDSHHKRMEESLIPLPNAMVGYCNLAETPKGGGGGGDNSSTTSPCKVTPSASRRAIDNIGEALLGRTDVDADSYAWSPREAANILPEPSSDAMSTAFDTAFEESALGEDQHSPSMASVTEKVITAASISGHNHNMISRQQGPSPKLKSKPSSTKAQQQQQQQQSQHTRQSGMKMNDFVESSSTWESRGTGMTGMKSFTSASSNGDGGDTTTQGGDDETTLGVDTNESSMWDASTRADTFSPAESSCDTNYMGHTNSRRDTFSPRANSMLSPNVSSDTGTFSPSSRRASRFNQIDSSQLSQTEDDTEFSPTEHTYRSDFSPTEESQFSATDHSGTQFTFASQSQLLSNTTSAEEEEQVAATRVAERGSSSRNSVSATGAAAATANNDTFDDEGGDGSSKGGRMWQEAQVQASNSKDTPLSPRAKKFAESIMARTRSRAEPDALLDNASNVEGTMEKPTRSMIKISTQEEDGFIASTGIAKKRGRVVQLLTIALLSFLIAFLGGFWALSSCHFMSIAIEADGVEFDLRFGLWIYSPIDSAFQGYSYCNQYDGDFVADAPWFGRISSLIALAGGGFSLGVLWLYLVAGRCVQQIWTSAVFAAAISGVLQLLTLSVFAGPLCSQEVCTLGPAGIASIVAGCFYFVLAFEMHYQNPLVLKLDDSISGVPTREHPSQLMNNLEMTDFEYGAKAYVHRLTFGDTNPYPSLDDVPRENQQPVGESTTRRGRTKNRKGSYVPPSAIV</sequence>
<feature type="compositionally biased region" description="Polar residues" evidence="1">
    <location>
        <begin position="668"/>
        <end position="692"/>
    </location>
</feature>
<feature type="region of interest" description="Disordered" evidence="1">
    <location>
        <begin position="391"/>
        <end position="411"/>
    </location>
</feature>
<feature type="region of interest" description="Disordered" evidence="1">
    <location>
        <begin position="704"/>
        <end position="780"/>
    </location>
</feature>
<feature type="compositionally biased region" description="Acidic residues" evidence="1">
    <location>
        <begin position="246"/>
        <end position="256"/>
    </location>
</feature>
<feature type="compositionally biased region" description="Basic and acidic residues" evidence="1">
    <location>
        <begin position="66"/>
        <end position="78"/>
    </location>
</feature>
<dbReference type="AlphaFoldDB" id="A0A1E7FNF0"/>
<feature type="region of interest" description="Disordered" evidence="1">
    <location>
        <begin position="123"/>
        <end position="367"/>
    </location>
</feature>
<keyword evidence="2" id="KW-0472">Membrane</keyword>
<accession>A0A1E7FNF0</accession>
<evidence type="ECO:0000256" key="2">
    <source>
        <dbReference type="SAM" id="Phobius"/>
    </source>
</evidence>
<dbReference type="OrthoDB" id="48905at2759"/>
<gene>
    <name evidence="3" type="ORF">FRACYDRAFT_260069</name>
</gene>
<feature type="compositionally biased region" description="Polar residues" evidence="1">
    <location>
        <begin position="582"/>
        <end position="615"/>
    </location>
</feature>
<evidence type="ECO:0000256" key="1">
    <source>
        <dbReference type="SAM" id="MobiDB-lite"/>
    </source>
</evidence>
<evidence type="ECO:0000313" key="3">
    <source>
        <dbReference type="EMBL" id="OEU19699.1"/>
    </source>
</evidence>
<feature type="compositionally biased region" description="Polar residues" evidence="1">
    <location>
        <begin position="27"/>
        <end position="37"/>
    </location>
</feature>
<reference evidence="3 4" key="1">
    <citation type="submission" date="2016-09" db="EMBL/GenBank/DDBJ databases">
        <title>Extensive genetic diversity and differential bi-allelic expression allows diatom success in the polar Southern Ocean.</title>
        <authorList>
            <consortium name="DOE Joint Genome Institute"/>
            <person name="Mock T."/>
            <person name="Otillar R.P."/>
            <person name="Strauss J."/>
            <person name="Dupont C."/>
            <person name="Frickenhaus S."/>
            <person name="Maumus F."/>
            <person name="Mcmullan M."/>
            <person name="Sanges R."/>
            <person name="Schmutz J."/>
            <person name="Toseland A."/>
            <person name="Valas R."/>
            <person name="Veluchamy A."/>
            <person name="Ward B.J."/>
            <person name="Allen A."/>
            <person name="Barry K."/>
            <person name="Falciatore A."/>
            <person name="Ferrante M."/>
            <person name="Fortunato A.E."/>
            <person name="Gloeckner G."/>
            <person name="Gruber A."/>
            <person name="Hipkin R."/>
            <person name="Janech M."/>
            <person name="Kroth P."/>
            <person name="Leese F."/>
            <person name="Lindquist E."/>
            <person name="Lyon B.R."/>
            <person name="Martin J."/>
            <person name="Mayer C."/>
            <person name="Parker M."/>
            <person name="Quesneville H."/>
            <person name="Raymond J."/>
            <person name="Uhlig C."/>
            <person name="Valentin K.U."/>
            <person name="Worden A.Z."/>
            <person name="Armbrust E.V."/>
            <person name="Bowler C."/>
            <person name="Green B."/>
            <person name="Moulton V."/>
            <person name="Van Oosterhout C."/>
            <person name="Grigoriev I."/>
        </authorList>
    </citation>
    <scope>NUCLEOTIDE SEQUENCE [LARGE SCALE GENOMIC DNA]</scope>
    <source>
        <strain evidence="3 4">CCMP1102</strain>
    </source>
</reference>
<feature type="transmembrane region" description="Helical" evidence="2">
    <location>
        <begin position="923"/>
        <end position="945"/>
    </location>
</feature>
<feature type="compositionally biased region" description="Polar residues" evidence="1">
    <location>
        <begin position="177"/>
        <end position="190"/>
    </location>
</feature>
<feature type="compositionally biased region" description="Polar residues" evidence="1">
    <location>
        <begin position="1"/>
        <end position="12"/>
    </location>
</feature>
<name>A0A1E7FNF0_9STRA</name>
<feature type="compositionally biased region" description="Polar residues" evidence="1">
    <location>
        <begin position="767"/>
        <end position="777"/>
    </location>
</feature>
<feature type="transmembrane region" description="Helical" evidence="2">
    <location>
        <begin position="986"/>
        <end position="1005"/>
    </location>
</feature>
<organism evidence="3 4">
    <name type="scientific">Fragilariopsis cylindrus CCMP1102</name>
    <dbReference type="NCBI Taxonomy" id="635003"/>
    <lineage>
        <taxon>Eukaryota</taxon>
        <taxon>Sar</taxon>
        <taxon>Stramenopiles</taxon>
        <taxon>Ochrophyta</taxon>
        <taxon>Bacillariophyta</taxon>
        <taxon>Bacillariophyceae</taxon>
        <taxon>Bacillariophycidae</taxon>
        <taxon>Bacillariales</taxon>
        <taxon>Bacillariaceae</taxon>
        <taxon>Fragilariopsis</taxon>
    </lineage>
</organism>
<feature type="region of interest" description="Disordered" evidence="1">
    <location>
        <begin position="1"/>
        <end position="95"/>
    </location>
</feature>
<keyword evidence="2" id="KW-0812">Transmembrane</keyword>
<keyword evidence="4" id="KW-1185">Reference proteome</keyword>
<feature type="compositionally biased region" description="Polar residues" evidence="1">
    <location>
        <begin position="624"/>
        <end position="661"/>
    </location>
</feature>
<keyword evidence="2" id="KW-1133">Transmembrane helix</keyword>
<evidence type="ECO:0000313" key="4">
    <source>
        <dbReference type="Proteomes" id="UP000095751"/>
    </source>
</evidence>
<feature type="region of interest" description="Disordered" evidence="1">
    <location>
        <begin position="1060"/>
        <end position="1099"/>
    </location>
</feature>
<dbReference type="InParanoid" id="A0A1E7FNF0"/>
<protein>
    <submittedName>
        <fullName evidence="3">Uncharacterized protein</fullName>
    </submittedName>
</protein>
<feature type="compositionally biased region" description="Low complexity" evidence="1">
    <location>
        <begin position="191"/>
        <end position="202"/>
    </location>
</feature>
<feature type="region of interest" description="Disordered" evidence="1">
    <location>
        <begin position="494"/>
        <end position="692"/>
    </location>
</feature>
<feature type="compositionally biased region" description="Low complexity" evidence="1">
    <location>
        <begin position="155"/>
        <end position="165"/>
    </location>
</feature>
<feature type="transmembrane region" description="Helical" evidence="2">
    <location>
        <begin position="845"/>
        <end position="867"/>
    </location>
</feature>
<feature type="transmembrane region" description="Helical" evidence="2">
    <location>
        <begin position="952"/>
        <end position="974"/>
    </location>
</feature>
<dbReference type="EMBL" id="KV784355">
    <property type="protein sequence ID" value="OEU19699.1"/>
    <property type="molecule type" value="Genomic_DNA"/>
</dbReference>
<feature type="compositionally biased region" description="Polar residues" evidence="1">
    <location>
        <begin position="527"/>
        <end position="547"/>
    </location>
</feature>
<feature type="compositionally biased region" description="Polar residues" evidence="1">
    <location>
        <begin position="203"/>
        <end position="222"/>
    </location>
</feature>
<feature type="compositionally biased region" description="Basic and acidic residues" evidence="1">
    <location>
        <begin position="320"/>
        <end position="339"/>
    </location>
</feature>
<feature type="compositionally biased region" description="Low complexity" evidence="1">
    <location>
        <begin position="503"/>
        <end position="526"/>
    </location>
</feature>
<dbReference type="Proteomes" id="UP000095751">
    <property type="component" value="Unassembled WGS sequence"/>
</dbReference>
<feature type="compositionally biased region" description="Polar residues" evidence="1">
    <location>
        <begin position="399"/>
        <end position="411"/>
    </location>
</feature>
<feature type="compositionally biased region" description="Polar residues" evidence="1">
    <location>
        <begin position="80"/>
        <end position="95"/>
    </location>
</feature>
<dbReference type="KEGG" id="fcy:FRACYDRAFT_260069"/>
<proteinExistence type="predicted"/>